<dbReference type="AlphaFoldDB" id="A0A3P5X6R1"/>
<protein>
    <submittedName>
        <fullName evidence="1">Uncharacterized protein</fullName>
    </submittedName>
</protein>
<reference evidence="1 2" key="1">
    <citation type="submission" date="2018-11" db="EMBL/GenBank/DDBJ databases">
        <authorList>
            <person name="Criscuolo A."/>
        </authorList>
    </citation>
    <scope>NUCLEOTIDE SEQUENCE [LARGE SCALE GENOMIC DNA]</scope>
    <source>
        <strain evidence="1">ATB-66</strain>
    </source>
</reference>
<dbReference type="EMBL" id="UXAV01000028">
    <property type="protein sequence ID" value="VDC23997.1"/>
    <property type="molecule type" value="Genomic_DNA"/>
</dbReference>
<dbReference type="Proteomes" id="UP000270468">
    <property type="component" value="Unassembled WGS sequence"/>
</dbReference>
<dbReference type="RefSeq" id="WP_124069390.1">
    <property type="nucleotide sequence ID" value="NZ_UXAV01000028.1"/>
</dbReference>
<evidence type="ECO:0000313" key="2">
    <source>
        <dbReference type="Proteomes" id="UP000270468"/>
    </source>
</evidence>
<gene>
    <name evidence="1" type="ORF">FILTAD_00962</name>
</gene>
<evidence type="ECO:0000313" key="1">
    <source>
        <dbReference type="EMBL" id="VDC23997.1"/>
    </source>
</evidence>
<name>A0A3P5X6R1_9BACL</name>
<sequence>MVSWWDGYAIFTGNIDNISNLITKRFIYEGKHVPTKVEENKIVFPEDFIPWDLLLLDAVWAFIGFEQNHDIKKTDTPGIYEVSVSWDQVGFLPAEKLSTIAKRNNLAIEAEGIILDWEFKQHIIVNNCGEILLNECIEYHREDYDPYDDYKKIK</sequence>
<accession>A0A3P5X6R1</accession>
<organism evidence="1 2">
    <name type="scientific">Filibacter tadaridae</name>
    <dbReference type="NCBI Taxonomy" id="2483811"/>
    <lineage>
        <taxon>Bacteria</taxon>
        <taxon>Bacillati</taxon>
        <taxon>Bacillota</taxon>
        <taxon>Bacilli</taxon>
        <taxon>Bacillales</taxon>
        <taxon>Caryophanaceae</taxon>
        <taxon>Filibacter</taxon>
    </lineage>
</organism>
<keyword evidence="2" id="KW-1185">Reference proteome</keyword>
<proteinExistence type="predicted"/>